<feature type="transmembrane region" description="Helical" evidence="5">
    <location>
        <begin position="119"/>
        <end position="141"/>
    </location>
</feature>
<sequence>MGTLQAPATIFLPMLLIVALTFVAFVKMAIERAAAVKGGQDPAYYKVYLGDPEPEKTRAAVRHWDNLFELPTLFYAACLTAFVLAAVSGWTLLFAWLFAACRLVQSLVHMSTNNPNQRGGAFALSVLGLLALWVNLALTIAGRL</sequence>
<organism evidence="6 7">
    <name type="scientific">Novosphingobium aerophilum</name>
    <dbReference type="NCBI Taxonomy" id="2839843"/>
    <lineage>
        <taxon>Bacteria</taxon>
        <taxon>Pseudomonadati</taxon>
        <taxon>Pseudomonadota</taxon>
        <taxon>Alphaproteobacteria</taxon>
        <taxon>Sphingomonadales</taxon>
        <taxon>Sphingomonadaceae</taxon>
        <taxon>Novosphingobium</taxon>
    </lineage>
</organism>
<dbReference type="Gene3D" id="1.20.120.550">
    <property type="entry name" value="Membrane associated eicosanoid/glutathione metabolism-like domain"/>
    <property type="match status" value="1"/>
</dbReference>
<dbReference type="GO" id="GO:0016020">
    <property type="term" value="C:membrane"/>
    <property type="evidence" value="ECO:0007669"/>
    <property type="project" value="UniProtKB-SubCell"/>
</dbReference>
<dbReference type="AlphaFoldDB" id="A0A7X1KAX0"/>
<keyword evidence="4 5" id="KW-0472">Membrane</keyword>
<dbReference type="Pfam" id="PF01124">
    <property type="entry name" value="MAPEG"/>
    <property type="match status" value="1"/>
</dbReference>
<dbReference type="SUPFAM" id="SSF161084">
    <property type="entry name" value="MAPEG domain-like"/>
    <property type="match status" value="1"/>
</dbReference>
<keyword evidence="3 5" id="KW-1133">Transmembrane helix</keyword>
<evidence type="ECO:0000256" key="3">
    <source>
        <dbReference type="ARBA" id="ARBA00022989"/>
    </source>
</evidence>
<evidence type="ECO:0000256" key="4">
    <source>
        <dbReference type="ARBA" id="ARBA00023136"/>
    </source>
</evidence>
<accession>A0A7X1KAX0</accession>
<dbReference type="Proteomes" id="UP000520156">
    <property type="component" value="Unassembled WGS sequence"/>
</dbReference>
<dbReference type="InterPro" id="IPR001129">
    <property type="entry name" value="Membr-assoc_MAPEG"/>
</dbReference>
<gene>
    <name evidence="6" type="ORF">H7F49_01955</name>
</gene>
<dbReference type="EMBL" id="JACLAU010000001">
    <property type="protein sequence ID" value="MBC2650467.1"/>
    <property type="molecule type" value="Genomic_DNA"/>
</dbReference>
<evidence type="ECO:0000256" key="2">
    <source>
        <dbReference type="ARBA" id="ARBA00022692"/>
    </source>
</evidence>
<evidence type="ECO:0000313" key="7">
    <source>
        <dbReference type="Proteomes" id="UP000520156"/>
    </source>
</evidence>
<name>A0A7X1KAX0_9SPHN</name>
<evidence type="ECO:0000256" key="5">
    <source>
        <dbReference type="SAM" id="Phobius"/>
    </source>
</evidence>
<comment type="caution">
    <text evidence="6">The sequence shown here is derived from an EMBL/GenBank/DDBJ whole genome shotgun (WGS) entry which is preliminary data.</text>
</comment>
<comment type="subcellular location">
    <subcellularLocation>
        <location evidence="1">Membrane</location>
    </subcellularLocation>
</comment>
<evidence type="ECO:0000256" key="1">
    <source>
        <dbReference type="ARBA" id="ARBA00004370"/>
    </source>
</evidence>
<dbReference type="InterPro" id="IPR023352">
    <property type="entry name" value="MAPEG-like_dom_sf"/>
</dbReference>
<keyword evidence="2 5" id="KW-0812">Transmembrane</keyword>
<keyword evidence="7" id="KW-1185">Reference proteome</keyword>
<dbReference type="RefSeq" id="WP_185681859.1">
    <property type="nucleotide sequence ID" value="NZ_JACLAU010000001.1"/>
</dbReference>
<proteinExistence type="predicted"/>
<feature type="transmembrane region" description="Helical" evidence="5">
    <location>
        <begin position="6"/>
        <end position="26"/>
    </location>
</feature>
<reference evidence="6 7" key="1">
    <citation type="submission" date="2020-08" db="EMBL/GenBank/DDBJ databases">
        <title>The genome sequence of Novosphingobium flavum 4Y4.</title>
        <authorList>
            <person name="Liu Y."/>
        </authorList>
    </citation>
    <scope>NUCLEOTIDE SEQUENCE [LARGE SCALE GENOMIC DNA]</scope>
    <source>
        <strain evidence="6 7">4Y4</strain>
    </source>
</reference>
<protein>
    <submittedName>
        <fullName evidence="6">MAPEG family protein</fullName>
    </submittedName>
</protein>
<evidence type="ECO:0000313" key="6">
    <source>
        <dbReference type="EMBL" id="MBC2650467.1"/>
    </source>
</evidence>
<feature type="transmembrane region" description="Helical" evidence="5">
    <location>
        <begin position="72"/>
        <end position="99"/>
    </location>
</feature>